<comment type="caution">
    <text evidence="4">The sequence shown here is derived from an EMBL/GenBank/DDBJ whole genome shotgun (WGS) entry which is preliminary data.</text>
</comment>
<keyword evidence="2" id="KW-0378">Hydrolase</keyword>
<dbReference type="PANTHER" id="PTHR10655">
    <property type="entry name" value="LYSOPHOSPHOLIPASE-RELATED"/>
    <property type="match status" value="1"/>
</dbReference>
<proteinExistence type="inferred from homology"/>
<evidence type="ECO:0000313" key="5">
    <source>
        <dbReference type="Proteomes" id="UP000248925"/>
    </source>
</evidence>
<dbReference type="InterPro" id="IPR029058">
    <property type="entry name" value="AB_hydrolase_fold"/>
</dbReference>
<reference evidence="4 5" key="1">
    <citation type="journal article" date="2018" name="Sci. Rep.">
        <title>Rhizobium tumorigenes sp. nov., a novel plant tumorigenic bacterium isolated from cane gall tumors on thornless blackberry.</title>
        <authorList>
            <person name="Kuzmanovi N."/>
            <person name="Smalla K."/>
            <person name="Gronow S."/>
            <person name="PuBawska J."/>
        </authorList>
    </citation>
    <scope>NUCLEOTIDE SEQUENCE [LARGE SCALE GENOMIC DNA]</scope>
    <source>
        <strain evidence="4 5">CCBAU 85046</strain>
    </source>
</reference>
<keyword evidence="5" id="KW-1185">Reference proteome</keyword>
<dbReference type="SUPFAM" id="SSF53474">
    <property type="entry name" value="alpha/beta-Hydrolases"/>
    <property type="match status" value="1"/>
</dbReference>
<comment type="similarity">
    <text evidence="1">Belongs to the AB hydrolase superfamily. AB hydrolase 2 family.</text>
</comment>
<dbReference type="PANTHER" id="PTHR10655:SF17">
    <property type="entry name" value="LYSOPHOSPHOLIPASE-LIKE PROTEIN 1"/>
    <property type="match status" value="1"/>
</dbReference>
<gene>
    <name evidence="4" type="ORF">CPY51_09415</name>
</gene>
<dbReference type="Proteomes" id="UP000248925">
    <property type="component" value="Unassembled WGS sequence"/>
</dbReference>
<name>A0A2W4CVV3_9HYPH</name>
<evidence type="ECO:0000313" key="4">
    <source>
        <dbReference type="EMBL" id="PZM14938.1"/>
    </source>
</evidence>
<dbReference type="Gene3D" id="3.40.50.1820">
    <property type="entry name" value="alpha/beta hydrolase"/>
    <property type="match status" value="1"/>
</dbReference>
<dbReference type="Pfam" id="PF02230">
    <property type="entry name" value="Abhydrolase_2"/>
    <property type="match status" value="1"/>
</dbReference>
<protein>
    <submittedName>
        <fullName evidence="4">Phospholipase</fullName>
    </submittedName>
</protein>
<dbReference type="OrthoDB" id="9801763at2"/>
<accession>A0A2W4CVV3</accession>
<evidence type="ECO:0000259" key="3">
    <source>
        <dbReference type="Pfam" id="PF02230"/>
    </source>
</evidence>
<dbReference type="InterPro" id="IPR003140">
    <property type="entry name" value="PLipase/COase/thioEstase"/>
</dbReference>
<sequence length="202" mass="21353">MVPSLNQRLVVFLHGIGGTGASMLPLASSWRPSLPRTAFAAPDAPFHHGNGYGHQWFGVDGNELNPERIEKVRKAFDDVADGIVRREGFEDRLDKVAFVGVSQGAIIALDAVGSGRWPVGALISFAGLLPLTSVTPAEKRTPILLVHGAVDNTIPSVASELAASQLRAAGFDVELKILPGVGHNISAEGAEMAKSFLIRTLS</sequence>
<organism evidence="4 5">
    <name type="scientific">Rhizobium tubonense</name>
    <dbReference type="NCBI Taxonomy" id="484088"/>
    <lineage>
        <taxon>Bacteria</taxon>
        <taxon>Pseudomonadati</taxon>
        <taxon>Pseudomonadota</taxon>
        <taxon>Alphaproteobacteria</taxon>
        <taxon>Hyphomicrobiales</taxon>
        <taxon>Rhizobiaceae</taxon>
        <taxon>Rhizobium/Agrobacterium group</taxon>
        <taxon>Rhizobium</taxon>
    </lineage>
</organism>
<evidence type="ECO:0000256" key="2">
    <source>
        <dbReference type="ARBA" id="ARBA00022801"/>
    </source>
</evidence>
<dbReference type="EMBL" id="PCDP01000029">
    <property type="protein sequence ID" value="PZM14938.1"/>
    <property type="molecule type" value="Genomic_DNA"/>
</dbReference>
<dbReference type="InterPro" id="IPR050565">
    <property type="entry name" value="LYPA1-2/EST-like"/>
</dbReference>
<feature type="domain" description="Phospholipase/carboxylesterase/thioesterase" evidence="3">
    <location>
        <begin position="7"/>
        <end position="197"/>
    </location>
</feature>
<evidence type="ECO:0000256" key="1">
    <source>
        <dbReference type="ARBA" id="ARBA00006499"/>
    </source>
</evidence>
<dbReference type="GO" id="GO:0016787">
    <property type="term" value="F:hydrolase activity"/>
    <property type="evidence" value="ECO:0007669"/>
    <property type="project" value="UniProtKB-KW"/>
</dbReference>
<dbReference type="AlphaFoldDB" id="A0A2W4CVV3"/>